<reference evidence="5" key="2">
    <citation type="submission" date="2009-10" db="EMBL/GenBank/DDBJ databases">
        <title>The genome sequence of Streptomyces pristinaespiralis strain ATCC 25486.</title>
        <authorList>
            <consortium name="The Broad Institute Genome Sequencing Platform"/>
            <consortium name="Broad Institute Microbial Sequencing Center"/>
            <person name="Fischbach M."/>
            <person name="Godfrey P."/>
            <person name="Ward D."/>
            <person name="Young S."/>
            <person name="Zeng Q."/>
            <person name="Koehrsen M."/>
            <person name="Alvarado L."/>
            <person name="Berlin A.M."/>
            <person name="Bochicchio J."/>
            <person name="Borenstein D."/>
            <person name="Chapman S.B."/>
            <person name="Chen Z."/>
            <person name="Engels R."/>
            <person name="Freedman E."/>
            <person name="Gellesch M."/>
            <person name="Goldberg J."/>
            <person name="Griggs A."/>
            <person name="Gujja S."/>
            <person name="Heilman E.R."/>
            <person name="Heiman D.I."/>
            <person name="Hepburn T.A."/>
            <person name="Howarth C."/>
            <person name="Jen D."/>
            <person name="Larson L."/>
            <person name="Lewis B."/>
            <person name="Mehta T."/>
            <person name="Park D."/>
            <person name="Pearson M."/>
            <person name="Richards J."/>
            <person name="Roberts A."/>
            <person name="Saif S."/>
            <person name="Shea T.D."/>
            <person name="Shenoy N."/>
            <person name="Sisk P."/>
            <person name="Stolte C."/>
            <person name="Sykes S.N."/>
            <person name="Thomson T."/>
            <person name="Walk T."/>
            <person name="White J."/>
            <person name="Yandava C."/>
            <person name="Straight P."/>
            <person name="Clardy J."/>
            <person name="Hung D."/>
            <person name="Kolter R."/>
            <person name="Mekalanos J."/>
            <person name="Walker S."/>
            <person name="Walsh C.T."/>
            <person name="Wieland-Brown L.C."/>
            <person name="Haas B."/>
            <person name="Nusbaum C."/>
            <person name="Birren B."/>
        </authorList>
    </citation>
    <scope>NUCLEOTIDE SEQUENCE [LARGE SCALE GENOMIC DNA]</scope>
    <source>
        <strain evidence="5">ATCC 25486 / DSM 40338 / CBS 914.69 / JCM 4507 / NBRC 13074 / NRRL 2958 / 5647</strain>
    </source>
</reference>
<gene>
    <name evidence="4" type="ORF">SSDG_05131</name>
</gene>
<organism evidence="4 5">
    <name type="scientific">Streptomyces pristinaespiralis (strain ATCC 25486 / DSM 40338 / CBS 914.69 / JCM 4507 / KCC S-0507 / NBRC 13074 / NRRL 2958 / 5647)</name>
    <dbReference type="NCBI Taxonomy" id="457429"/>
    <lineage>
        <taxon>Bacteria</taxon>
        <taxon>Bacillati</taxon>
        <taxon>Actinomycetota</taxon>
        <taxon>Actinomycetes</taxon>
        <taxon>Kitasatosporales</taxon>
        <taxon>Streptomycetaceae</taxon>
        <taxon>Streptomyces</taxon>
    </lineage>
</organism>
<accession>B5HIX2</accession>
<keyword evidence="5" id="KW-1185">Reference proteome</keyword>
<dbReference type="Gene3D" id="3.30.565.10">
    <property type="entry name" value="Histidine kinase-like ATPase, C-terminal domain"/>
    <property type="match status" value="1"/>
</dbReference>
<name>B5HIX2_STRE2</name>
<evidence type="ECO:0000313" key="5">
    <source>
        <dbReference type="Proteomes" id="UP000002805"/>
    </source>
</evidence>
<feature type="region of interest" description="Disordered" evidence="2">
    <location>
        <begin position="163"/>
        <end position="186"/>
    </location>
</feature>
<sequence>MTTHVPALPETDVRHGFGSGLAQSGVKRPPCMPADAPEYAMEELVLPGGFSACGLDGRPRNAGQARKFAASTLREWALRPLVADVELIVSELVGNAVRHALPPTAPCADEYPVWLGLFRYSRHLVCAVTDPSPAPPRLGDPGPAASGGRGLLLVNSLSDSWSWRPTPPAGKTVWASLPLPGQEDTP</sequence>
<evidence type="ECO:0000313" key="4">
    <source>
        <dbReference type="EMBL" id="EDY66783.1"/>
    </source>
</evidence>
<dbReference type="SUPFAM" id="SSF55874">
    <property type="entry name" value="ATPase domain of HSP90 chaperone/DNA topoisomerase II/histidine kinase"/>
    <property type="match status" value="1"/>
</dbReference>
<protein>
    <submittedName>
        <fullName evidence="4">Regulatory protein</fullName>
    </submittedName>
</protein>
<feature type="domain" description="Histidine kinase/HSP90-like ATPase" evidence="3">
    <location>
        <begin position="58"/>
        <end position="176"/>
    </location>
</feature>
<dbReference type="PANTHER" id="PTHR35526:SF3">
    <property type="entry name" value="ANTI-SIGMA-F FACTOR RSBW"/>
    <property type="match status" value="1"/>
</dbReference>
<keyword evidence="1" id="KW-0723">Serine/threonine-protein kinase</keyword>
<evidence type="ECO:0000256" key="1">
    <source>
        <dbReference type="ARBA" id="ARBA00022527"/>
    </source>
</evidence>
<evidence type="ECO:0000256" key="2">
    <source>
        <dbReference type="SAM" id="MobiDB-lite"/>
    </source>
</evidence>
<dbReference type="Proteomes" id="UP000002805">
    <property type="component" value="Chromosome"/>
</dbReference>
<dbReference type="EMBL" id="CM000950">
    <property type="protein sequence ID" value="EDY66783.1"/>
    <property type="molecule type" value="Genomic_DNA"/>
</dbReference>
<dbReference type="InterPro" id="IPR003594">
    <property type="entry name" value="HATPase_dom"/>
</dbReference>
<dbReference type="AlphaFoldDB" id="B5HIX2"/>
<reference evidence="5" key="1">
    <citation type="submission" date="2008-02" db="EMBL/GenBank/DDBJ databases">
        <authorList>
            <consortium name="The Broad Institute Genome Sequencing Platform"/>
            <person name="Fischbach M."/>
            <person name="Ward D."/>
            <person name="Young S."/>
            <person name="Jaffe D."/>
            <person name="Gnerre S."/>
            <person name="Berlin A."/>
            <person name="Heiman D."/>
            <person name="Hepburn T."/>
            <person name="Sykes S."/>
            <person name="Alvarado L."/>
            <person name="Kodira C.D."/>
            <person name="Straight P."/>
            <person name="Clardy J."/>
            <person name="Hung D."/>
            <person name="Kolter R."/>
            <person name="Mekalanos J."/>
            <person name="Walker S."/>
            <person name="Walsh C.T."/>
            <person name="Lander E."/>
            <person name="Galagan J."/>
            <person name="Nusbaum C."/>
            <person name="Birren B."/>
        </authorList>
    </citation>
    <scope>NUCLEOTIDE SEQUENCE [LARGE SCALE GENOMIC DNA]</scope>
    <source>
        <strain evidence="5">ATCC 25486 / DSM 40338 / CBS 914.69 / JCM 4507 / NBRC 13074 / NRRL 2958 / 5647</strain>
    </source>
</reference>
<dbReference type="InterPro" id="IPR050267">
    <property type="entry name" value="Anti-sigma-factor_SerPK"/>
</dbReference>
<dbReference type="GO" id="GO:0004674">
    <property type="term" value="F:protein serine/threonine kinase activity"/>
    <property type="evidence" value="ECO:0007669"/>
    <property type="project" value="UniProtKB-KW"/>
</dbReference>
<dbReference type="HOGENOM" id="CLU_090336_4_1_11"/>
<proteinExistence type="predicted"/>
<keyword evidence="1" id="KW-0808">Transferase</keyword>
<dbReference type="PANTHER" id="PTHR35526">
    <property type="entry name" value="ANTI-SIGMA-F FACTOR RSBW-RELATED"/>
    <property type="match status" value="1"/>
</dbReference>
<dbReference type="Pfam" id="PF13581">
    <property type="entry name" value="HATPase_c_2"/>
    <property type="match status" value="1"/>
</dbReference>
<feature type="region of interest" description="Disordered" evidence="2">
    <location>
        <begin position="1"/>
        <end position="21"/>
    </location>
</feature>
<dbReference type="CDD" id="cd16936">
    <property type="entry name" value="HATPase_RsbW-like"/>
    <property type="match status" value="1"/>
</dbReference>
<evidence type="ECO:0000259" key="3">
    <source>
        <dbReference type="Pfam" id="PF13581"/>
    </source>
</evidence>
<keyword evidence="1" id="KW-0418">Kinase</keyword>
<dbReference type="eggNOG" id="COG2172">
    <property type="taxonomic scope" value="Bacteria"/>
</dbReference>
<dbReference type="InterPro" id="IPR036890">
    <property type="entry name" value="HATPase_C_sf"/>
</dbReference>